<proteinExistence type="predicted"/>
<protein>
    <submittedName>
        <fullName evidence="3">WAPA-like protein</fullName>
    </submittedName>
</protein>
<dbReference type="InterPro" id="IPR006530">
    <property type="entry name" value="YD"/>
</dbReference>
<feature type="domain" description="Teneurin-like YD-shell" evidence="2">
    <location>
        <begin position="303"/>
        <end position="576"/>
    </location>
</feature>
<dbReference type="EMBL" id="CP111019">
    <property type="protein sequence ID" value="WAR12071.1"/>
    <property type="molecule type" value="Genomic_DNA"/>
</dbReference>
<dbReference type="Proteomes" id="UP001164746">
    <property type="component" value="Chromosome 8"/>
</dbReference>
<dbReference type="InterPro" id="IPR050708">
    <property type="entry name" value="T6SS_VgrG/RHS"/>
</dbReference>
<evidence type="ECO:0000313" key="4">
    <source>
        <dbReference type="Proteomes" id="UP001164746"/>
    </source>
</evidence>
<organism evidence="3 4">
    <name type="scientific">Mya arenaria</name>
    <name type="common">Soft-shell clam</name>
    <dbReference type="NCBI Taxonomy" id="6604"/>
    <lineage>
        <taxon>Eukaryota</taxon>
        <taxon>Metazoa</taxon>
        <taxon>Spiralia</taxon>
        <taxon>Lophotrochozoa</taxon>
        <taxon>Mollusca</taxon>
        <taxon>Bivalvia</taxon>
        <taxon>Autobranchia</taxon>
        <taxon>Heteroconchia</taxon>
        <taxon>Euheterodonta</taxon>
        <taxon>Imparidentia</taxon>
        <taxon>Neoheterodontei</taxon>
        <taxon>Myida</taxon>
        <taxon>Myoidea</taxon>
        <taxon>Myidae</taxon>
        <taxon>Mya</taxon>
    </lineage>
</organism>
<dbReference type="PANTHER" id="PTHR32305">
    <property type="match status" value="1"/>
</dbReference>
<feature type="non-terminal residue" evidence="3">
    <location>
        <position position="800"/>
    </location>
</feature>
<dbReference type="InterPro" id="IPR022385">
    <property type="entry name" value="Rhs_assc_core"/>
</dbReference>
<name>A0ABY7EY17_MYAAR</name>
<keyword evidence="1" id="KW-0677">Repeat</keyword>
<accession>A0ABY7EY17</accession>
<evidence type="ECO:0000313" key="3">
    <source>
        <dbReference type="EMBL" id="WAR12071.1"/>
    </source>
</evidence>
<dbReference type="PANTHER" id="PTHR32305:SF15">
    <property type="entry name" value="PROTEIN RHSA-RELATED"/>
    <property type="match status" value="1"/>
</dbReference>
<gene>
    <name evidence="3" type="ORF">MAR_026251</name>
</gene>
<dbReference type="Gene3D" id="2.180.10.10">
    <property type="entry name" value="RHS repeat-associated core"/>
    <property type="match status" value="1"/>
</dbReference>
<keyword evidence="4" id="KW-1185">Reference proteome</keyword>
<dbReference type="InterPro" id="IPR056823">
    <property type="entry name" value="TEN-like_YD-shell"/>
</dbReference>
<evidence type="ECO:0000256" key="1">
    <source>
        <dbReference type="ARBA" id="ARBA00022737"/>
    </source>
</evidence>
<dbReference type="NCBIfam" id="TIGR01643">
    <property type="entry name" value="YD_repeat_2x"/>
    <property type="match status" value="3"/>
</dbReference>
<dbReference type="Pfam" id="PF25023">
    <property type="entry name" value="TEN_YD-shell"/>
    <property type="match status" value="1"/>
</dbReference>
<dbReference type="NCBIfam" id="TIGR03696">
    <property type="entry name" value="Rhs_assc_core"/>
    <property type="match status" value="1"/>
</dbReference>
<dbReference type="InterPro" id="IPR031325">
    <property type="entry name" value="RHS_repeat"/>
</dbReference>
<dbReference type="Pfam" id="PF05593">
    <property type="entry name" value="RHS_repeat"/>
    <property type="match status" value="1"/>
</dbReference>
<reference evidence="3" key="1">
    <citation type="submission" date="2022-11" db="EMBL/GenBank/DDBJ databases">
        <title>Centuries of genome instability and evolution in soft-shell clam transmissible cancer (bioRxiv).</title>
        <authorList>
            <person name="Hart S.F.M."/>
            <person name="Yonemitsu M.A."/>
            <person name="Giersch R.M."/>
            <person name="Beal B.F."/>
            <person name="Arriagada G."/>
            <person name="Davis B.W."/>
            <person name="Ostrander E.A."/>
            <person name="Goff S.P."/>
            <person name="Metzger M.J."/>
        </authorList>
    </citation>
    <scope>NUCLEOTIDE SEQUENCE</scope>
    <source>
        <strain evidence="3">MELC-2E11</strain>
        <tissue evidence="3">Siphon/mantle</tissue>
    </source>
</reference>
<evidence type="ECO:0000259" key="2">
    <source>
        <dbReference type="Pfam" id="PF25023"/>
    </source>
</evidence>
<sequence>MDDEYTFTKGGMTVIDDKTISASTNVIYSESNDVISVQKENGVPVKTIRTKVSESIYEGEKLVSYRAFDGNTVLITDGNGDTIKTKFNDFGQMIQFADGKRNVYEIILNDNQTIKEVLYPDGTNKTYTYFENGHYTKMPSGNLKRYEFNSKHLLAKKDIGSDTITMYEYTEDGKLNYAANELGETLIEYDGNLPKAIKTPETKISYEYNRLNQLTRISTDQGYDTQYQYDGHGRITEVSKGRTTLVKTTYNEAGLVTRKEYGNRAYSVFVYKRGSRLLLSLMNFYPNTTIASFFNYTYERSKMRIQMTTMEGSWRFKYDRAGQLTLMIDPMGNETLFNYDNAKNRRSINRNGIEEVYNVNEMNQYKQFGKVSFTYDRNGNLKTRQSGKNETFGYDEDNKLISYSSRGMSCKFKYDAFGNLASKLCDGRQSKYITSPLGFFDRHILEQISSSGERTRYFYGGRDVGLVAADTNGENLQYFFYDPLGTVVNILSENGELLSSYNHDPFGNDMSLAGSKNPIFTFIGQWGVVEIQEIQGVFYMQSRMYDSSTGRFLSPDGLGLKAKSQNLYIYCGNNPVHFNDPKGTCPVCLYIAFEGVLGATGALVEGSINGVIGKYVKIPIVKDLASVATKTLRNYVQHTIDGEKYDWKDARDDISKGLLDMADAGLAKKFEKYGIFKKICSAFEDYKSKPIEICHLSSLVDVDFKQLLELGDGFVDWVASLDPNDMIGPSGFGAARFISGRNRMTYTIRFENNENATAPAQRVQIEHSYSEFLDDRKFTIGKFGFGEFEQPVKDNSKSFQ</sequence>